<gene>
    <name evidence="2" type="ORF">FOL47_008472</name>
</gene>
<feature type="compositionally biased region" description="Basic and acidic residues" evidence="1">
    <location>
        <begin position="187"/>
        <end position="197"/>
    </location>
</feature>
<dbReference type="AlphaFoldDB" id="A0A7J6LDP2"/>
<dbReference type="Proteomes" id="UP000591131">
    <property type="component" value="Unassembled WGS sequence"/>
</dbReference>
<feature type="region of interest" description="Disordered" evidence="1">
    <location>
        <begin position="187"/>
        <end position="214"/>
    </location>
</feature>
<evidence type="ECO:0000313" key="3">
    <source>
        <dbReference type="Proteomes" id="UP000591131"/>
    </source>
</evidence>
<comment type="caution">
    <text evidence="2">The sequence shown here is derived from an EMBL/GenBank/DDBJ whole genome shotgun (WGS) entry which is preliminary data.</text>
</comment>
<keyword evidence="3" id="KW-1185">Reference proteome</keyword>
<organism evidence="2 3">
    <name type="scientific">Perkinsus chesapeaki</name>
    <name type="common">Clam parasite</name>
    <name type="synonym">Perkinsus andrewsi</name>
    <dbReference type="NCBI Taxonomy" id="330153"/>
    <lineage>
        <taxon>Eukaryota</taxon>
        <taxon>Sar</taxon>
        <taxon>Alveolata</taxon>
        <taxon>Perkinsozoa</taxon>
        <taxon>Perkinsea</taxon>
        <taxon>Perkinsida</taxon>
        <taxon>Perkinsidae</taxon>
        <taxon>Perkinsus</taxon>
    </lineage>
</organism>
<dbReference type="Gene3D" id="2.30.31.10">
    <property type="entry name" value="Transcriptional Coactivator Pc4, Chain A"/>
    <property type="match status" value="1"/>
</dbReference>
<sequence length="214" mass="24622">MNVASALVRQGGAFQPNCTALRGATFPVYDREAMLAFVPHHALVHREGDELRVLTPGKLSILFMLKQRSTSGMLLNTYDRDTKYLFHLSAGQIGDIVDLKRPRLILKGDYNQQEARVHFRLHERYYREITLERSGSKELITVMMPEPQFHMVRVMLESALPTFYGWDLLLQDVAVKPDVFLERLETADDASEEHPIEPAEDSTYQSHLRQQHES</sequence>
<dbReference type="SUPFAM" id="SSF54447">
    <property type="entry name" value="ssDNA-binding transcriptional regulator domain"/>
    <property type="match status" value="1"/>
</dbReference>
<protein>
    <submittedName>
        <fullName evidence="2">Uncharacterized protein</fullName>
    </submittedName>
</protein>
<dbReference type="OrthoDB" id="10381120at2759"/>
<accession>A0A7J6LDP2</accession>
<proteinExistence type="predicted"/>
<dbReference type="EMBL" id="JAAPAO010000546">
    <property type="protein sequence ID" value="KAF4657354.1"/>
    <property type="molecule type" value="Genomic_DNA"/>
</dbReference>
<name>A0A7J6LDP2_PERCH</name>
<dbReference type="GO" id="GO:0006355">
    <property type="term" value="P:regulation of DNA-templated transcription"/>
    <property type="evidence" value="ECO:0007669"/>
    <property type="project" value="InterPro"/>
</dbReference>
<dbReference type="InterPro" id="IPR009044">
    <property type="entry name" value="ssDNA-bd_transcriptional_reg"/>
</dbReference>
<evidence type="ECO:0000313" key="2">
    <source>
        <dbReference type="EMBL" id="KAF4657354.1"/>
    </source>
</evidence>
<evidence type="ECO:0000256" key="1">
    <source>
        <dbReference type="SAM" id="MobiDB-lite"/>
    </source>
</evidence>
<reference evidence="2 3" key="1">
    <citation type="submission" date="2020-04" db="EMBL/GenBank/DDBJ databases">
        <title>Perkinsus chesapeaki whole genome sequence.</title>
        <authorList>
            <person name="Bogema D.R."/>
        </authorList>
    </citation>
    <scope>NUCLEOTIDE SEQUENCE [LARGE SCALE GENOMIC DNA]</scope>
    <source>
        <strain evidence="2">ATCC PRA-425</strain>
    </source>
</reference>
<dbReference type="GO" id="GO:0003677">
    <property type="term" value="F:DNA binding"/>
    <property type="evidence" value="ECO:0007669"/>
    <property type="project" value="InterPro"/>
</dbReference>